<proteinExistence type="inferred from homology"/>
<feature type="signal peptide" evidence="4">
    <location>
        <begin position="1"/>
        <end position="25"/>
    </location>
</feature>
<dbReference type="PANTHER" id="PTHR43649">
    <property type="entry name" value="ARABINOSE-BINDING PROTEIN-RELATED"/>
    <property type="match status" value="1"/>
</dbReference>
<dbReference type="SUPFAM" id="SSF53850">
    <property type="entry name" value="Periplasmic binding protein-like II"/>
    <property type="match status" value="1"/>
</dbReference>
<dbReference type="InterPro" id="IPR006059">
    <property type="entry name" value="SBP"/>
</dbReference>
<sequence>MLRRGFLTTVAAVSLVAAAAIPAKAEVSIMYIEAFGALIESGIADFEAETGETVNAIKLPGQGYDQRIALDLAAGTAADVNLIDSFMVSELAAAGYLEPLGTMAAAWDQYQYYLPGLMEVASYQGEVYALPTDTDVRMLWYDLSNFEKAGIATPWQPKNWADILDAATKLKEAGVQYPFQLPAGIKQGEATTMQGFYMALLGADVPEGDRNRLLKRDTNQWIGDSPALRRVFDLYHQVYVEQELNPADLNYATDIGAAVRQALADDKLGILASGSWEDACLWDCNNPPSREDRDAQVAWTPFPGSGEPGTMAATNISGGWTLGINANAADKDMAFKLITTIFDEDNFKEWTLANHRMAVRTDISESTEYTADPFLAEATKLAATTTGRDTIPGYQTVSALVQQATSDLLDGASVDEVAQSYHDALVDEFGEENVITYE</sequence>
<dbReference type="Pfam" id="PF01547">
    <property type="entry name" value="SBP_bac_1"/>
    <property type="match status" value="1"/>
</dbReference>
<evidence type="ECO:0000313" key="6">
    <source>
        <dbReference type="Proteomes" id="UP000315364"/>
    </source>
</evidence>
<keyword evidence="4" id="KW-0732">Signal</keyword>
<dbReference type="Gene3D" id="3.40.190.10">
    <property type="entry name" value="Periplasmic binding protein-like II"/>
    <property type="match status" value="2"/>
</dbReference>
<dbReference type="InterPro" id="IPR050490">
    <property type="entry name" value="Bact_solute-bd_prot1"/>
</dbReference>
<dbReference type="OrthoDB" id="8663148at2"/>
<accession>A0A5B8LVX4</accession>
<comment type="similarity">
    <text evidence="2">Belongs to the bacterial solute-binding protein 1 family.</text>
</comment>
<keyword evidence="3" id="KW-0574">Periplasm</keyword>
<evidence type="ECO:0000256" key="2">
    <source>
        <dbReference type="ARBA" id="ARBA00008520"/>
    </source>
</evidence>
<feature type="chain" id="PRO_5022699200" evidence="4">
    <location>
        <begin position="26"/>
        <end position="438"/>
    </location>
</feature>
<gene>
    <name evidence="5" type="ORF">FPZ08_18170</name>
</gene>
<comment type="subcellular location">
    <subcellularLocation>
        <location evidence="1">Periplasm</location>
    </subcellularLocation>
</comment>
<dbReference type="KEGG" id="dea:FPZ08_18170"/>
<evidence type="ECO:0000256" key="3">
    <source>
        <dbReference type="ARBA" id="ARBA00022764"/>
    </source>
</evidence>
<evidence type="ECO:0000313" key="5">
    <source>
        <dbReference type="EMBL" id="QDZ12507.1"/>
    </source>
</evidence>
<reference evidence="5 6" key="1">
    <citation type="submission" date="2019-07" db="EMBL/GenBank/DDBJ databases">
        <title>Full genome sequence of Devosia sp. Gsoil 520.</title>
        <authorList>
            <person name="Im W.-T."/>
        </authorList>
    </citation>
    <scope>NUCLEOTIDE SEQUENCE [LARGE SCALE GENOMIC DNA]</scope>
    <source>
        <strain evidence="5 6">Gsoil 520</strain>
    </source>
</reference>
<organism evidence="5 6">
    <name type="scientific">Devosia ginsengisoli</name>
    <dbReference type="NCBI Taxonomy" id="400770"/>
    <lineage>
        <taxon>Bacteria</taxon>
        <taxon>Pseudomonadati</taxon>
        <taxon>Pseudomonadota</taxon>
        <taxon>Alphaproteobacteria</taxon>
        <taxon>Hyphomicrobiales</taxon>
        <taxon>Devosiaceae</taxon>
        <taxon>Devosia</taxon>
    </lineage>
</organism>
<dbReference type="AlphaFoldDB" id="A0A5B8LVX4"/>
<dbReference type="GO" id="GO:0042597">
    <property type="term" value="C:periplasmic space"/>
    <property type="evidence" value="ECO:0007669"/>
    <property type="project" value="UniProtKB-SubCell"/>
</dbReference>
<dbReference type="EMBL" id="CP042304">
    <property type="protein sequence ID" value="QDZ12507.1"/>
    <property type="molecule type" value="Genomic_DNA"/>
</dbReference>
<evidence type="ECO:0000256" key="4">
    <source>
        <dbReference type="SAM" id="SignalP"/>
    </source>
</evidence>
<dbReference type="PANTHER" id="PTHR43649:SF14">
    <property type="entry name" value="BLR3389 PROTEIN"/>
    <property type="match status" value="1"/>
</dbReference>
<protein>
    <submittedName>
        <fullName evidence="5">Extracellular solute-binding protein</fullName>
    </submittedName>
</protein>
<dbReference type="Proteomes" id="UP000315364">
    <property type="component" value="Chromosome"/>
</dbReference>
<dbReference type="RefSeq" id="WP_146291594.1">
    <property type="nucleotide sequence ID" value="NZ_CP042304.1"/>
</dbReference>
<evidence type="ECO:0000256" key="1">
    <source>
        <dbReference type="ARBA" id="ARBA00004418"/>
    </source>
</evidence>
<keyword evidence="6" id="KW-1185">Reference proteome</keyword>
<name>A0A5B8LVX4_9HYPH</name>